<keyword evidence="3" id="KW-1185">Reference proteome</keyword>
<proteinExistence type="predicted"/>
<reference evidence="2 3" key="1">
    <citation type="submission" date="2019-02" db="EMBL/GenBank/DDBJ databases">
        <title>Kribbella capetownensis sp. nov. and Kribbella speibonae sp. nov., isolated from soil.</title>
        <authorList>
            <person name="Curtis S.M."/>
            <person name="Norton I."/>
            <person name="Everest G.J."/>
            <person name="Meyers P.R."/>
        </authorList>
    </citation>
    <scope>NUCLEOTIDE SEQUENCE [LARGE SCALE GENOMIC DNA]</scope>
    <source>
        <strain evidence="2 3">NRRL B-24813</strain>
    </source>
</reference>
<dbReference type="OrthoDB" id="3796567at2"/>
<evidence type="ECO:0000313" key="2">
    <source>
        <dbReference type="EMBL" id="TCC64331.1"/>
    </source>
</evidence>
<accession>A0A4R0KTQ8</accession>
<comment type="caution">
    <text evidence="2">The sequence shown here is derived from an EMBL/GenBank/DDBJ whole genome shotgun (WGS) entry which is preliminary data.</text>
</comment>
<gene>
    <name evidence="2" type="ORF">E0H73_07940</name>
</gene>
<dbReference type="AlphaFoldDB" id="A0A4R0KTQ8"/>
<dbReference type="EMBL" id="SJKB01000002">
    <property type="protein sequence ID" value="TCC64331.1"/>
    <property type="molecule type" value="Genomic_DNA"/>
</dbReference>
<evidence type="ECO:0000313" key="3">
    <source>
        <dbReference type="Proteomes" id="UP000291144"/>
    </source>
</evidence>
<dbReference type="Proteomes" id="UP000291144">
    <property type="component" value="Unassembled WGS sequence"/>
</dbReference>
<protein>
    <submittedName>
        <fullName evidence="2">Uncharacterized protein</fullName>
    </submittedName>
</protein>
<evidence type="ECO:0000256" key="1">
    <source>
        <dbReference type="SAM" id="MobiDB-lite"/>
    </source>
</evidence>
<sequence length="634" mass="69201">MADIKIDIKLLDSALKKLDTLVSSVDGQRNSAKSNTPIALPSLDDGTLGKTTKWLTEQKPELQTRLDLAKLLDVDGDGQASYKVEHGDKLWEVKQALGNEMTKQLKDLDIDNADDRKRAALLAALLNRYQDDKDVSWQVMNGLGPKGVSDVMNKLKDLFGRNSNGYWQTTLNPGDEHQALIDLQEQMGKGLAGMFSTASAKMDPEWGKKMAEDPWSAAILLHYIDKSRKDVDPAVFESMGTALKDREHNDPTIWGQIYNDPDYRHFGKDSFKEINPLREYLNVADNSTRDAQAVMGNKDLLHYFTVERQDGDHLSTQAGKVLSTATIDAAYSHDQGEAKKAAEISSNLLFDIGGKEKPLDGVKEEVGGIIATYIGDADRVHDANVGEDTPGTHAWGDKDNPYGFGLGKESGLPAYGINLNQAVLRGALQDVGDNEAAASAVGRATSILNAARFDYAAEHQRSDSGSMHKAAHEGATLTGFMTDSLVNGDIESATEAAKERKKIAELFTSPIDLVKTDKVPVIGDLVKGAVKDAIVDGYTADKTSDAIKSANENQTSTMSLTQLQALYAMEKHDLPSGVDDWPTEHGRPKLPEELSKEEMQRVLLQADGQTGLTSDVTGEIDNSFDDFQKKYGDK</sequence>
<dbReference type="RefSeq" id="WP_131352836.1">
    <property type="nucleotide sequence ID" value="NZ_SJKB01000002.1"/>
</dbReference>
<feature type="region of interest" description="Disordered" evidence="1">
    <location>
        <begin position="610"/>
        <end position="634"/>
    </location>
</feature>
<name>A0A4R0KTQ8_9ACTN</name>
<organism evidence="2 3">
    <name type="scientific">Kribbella pittospori</name>
    <dbReference type="NCBI Taxonomy" id="722689"/>
    <lineage>
        <taxon>Bacteria</taxon>
        <taxon>Bacillati</taxon>
        <taxon>Actinomycetota</taxon>
        <taxon>Actinomycetes</taxon>
        <taxon>Propionibacteriales</taxon>
        <taxon>Kribbellaceae</taxon>
        <taxon>Kribbella</taxon>
    </lineage>
</organism>